<keyword evidence="2" id="KW-0560">Oxidoreductase</keyword>
<proteinExistence type="inferred from homology"/>
<dbReference type="GO" id="GO:0016020">
    <property type="term" value="C:membrane"/>
    <property type="evidence" value="ECO:0007669"/>
    <property type="project" value="TreeGrafter"/>
</dbReference>
<dbReference type="Pfam" id="PF00106">
    <property type="entry name" value="adh_short"/>
    <property type="match status" value="1"/>
</dbReference>
<dbReference type="OrthoDB" id="9810935at2"/>
<accession>A0A5C4N7X8</accession>
<gene>
    <name evidence="3" type="ORF">FHG71_19525</name>
</gene>
<dbReference type="PANTHER" id="PTHR44196:SF1">
    <property type="entry name" value="DEHYDROGENASE_REDUCTASE SDR FAMILY MEMBER 7B"/>
    <property type="match status" value="1"/>
</dbReference>
<dbReference type="InterPro" id="IPR002347">
    <property type="entry name" value="SDR_fam"/>
</dbReference>
<dbReference type="PANTHER" id="PTHR44196">
    <property type="entry name" value="DEHYDROGENASE/REDUCTASE SDR FAMILY MEMBER 7B"/>
    <property type="match status" value="1"/>
</dbReference>
<dbReference type="PRINTS" id="PR00081">
    <property type="entry name" value="GDHRDH"/>
</dbReference>
<protein>
    <submittedName>
        <fullName evidence="3">SDR family oxidoreductase</fullName>
    </submittedName>
</protein>
<evidence type="ECO:0000256" key="1">
    <source>
        <dbReference type="ARBA" id="ARBA00006484"/>
    </source>
</evidence>
<dbReference type="RefSeq" id="WP_139083373.1">
    <property type="nucleotide sequence ID" value="NZ_VDFV01000050.1"/>
</dbReference>
<keyword evidence="4" id="KW-1185">Reference proteome</keyword>
<reference evidence="3 4" key="1">
    <citation type="submission" date="2019-06" db="EMBL/GenBank/DDBJ databases">
        <authorList>
            <person name="Jiang L."/>
        </authorList>
    </citation>
    <scope>NUCLEOTIDE SEQUENCE [LARGE SCALE GENOMIC DNA]</scope>
    <source>
        <strain evidence="3 4">YIM 48858</strain>
    </source>
</reference>
<organism evidence="3 4">
    <name type="scientific">Rubellimicrobium roseum</name>
    <dbReference type="NCBI Taxonomy" id="687525"/>
    <lineage>
        <taxon>Bacteria</taxon>
        <taxon>Pseudomonadati</taxon>
        <taxon>Pseudomonadota</taxon>
        <taxon>Alphaproteobacteria</taxon>
        <taxon>Rhodobacterales</taxon>
        <taxon>Roseobacteraceae</taxon>
        <taxon>Rubellimicrobium</taxon>
    </lineage>
</organism>
<dbReference type="Gene3D" id="3.40.50.720">
    <property type="entry name" value="NAD(P)-binding Rossmann-like Domain"/>
    <property type="match status" value="1"/>
</dbReference>
<comment type="similarity">
    <text evidence="1">Belongs to the short-chain dehydrogenases/reductases (SDR) family.</text>
</comment>
<dbReference type="InterPro" id="IPR036291">
    <property type="entry name" value="NAD(P)-bd_dom_sf"/>
</dbReference>
<comment type="caution">
    <text evidence="3">The sequence shown here is derived from an EMBL/GenBank/DDBJ whole genome shotgun (WGS) entry which is preliminary data.</text>
</comment>
<dbReference type="GO" id="GO:0016491">
    <property type="term" value="F:oxidoreductase activity"/>
    <property type="evidence" value="ECO:0007669"/>
    <property type="project" value="UniProtKB-KW"/>
</dbReference>
<dbReference type="SUPFAM" id="SSF51735">
    <property type="entry name" value="NAD(P)-binding Rossmann-fold domains"/>
    <property type="match status" value="1"/>
</dbReference>
<evidence type="ECO:0000256" key="2">
    <source>
        <dbReference type="ARBA" id="ARBA00023002"/>
    </source>
</evidence>
<dbReference type="Proteomes" id="UP000305709">
    <property type="component" value="Unassembled WGS sequence"/>
</dbReference>
<evidence type="ECO:0000313" key="4">
    <source>
        <dbReference type="Proteomes" id="UP000305709"/>
    </source>
</evidence>
<sequence length="226" mass="23370">MGKVLLITGASSGIGAATARAAVQAGWTVGLVARSADRLATLVNELGPERAVALPADVTSVEAQTQAIDALVGRFGRLDAAFANAGLGASRPGAEQGDLDEWRQMLEVNIWGLLVTVRLALPHLRASQGHVVLTGSRAARTELSGSVYGATKHFVHGFAANLLAEMRPWGGRCTVVAPGMVDTPFFSDVKPGGLRAEDVAGAVIYALEQPAHVAVGEVYLMPVPGA</sequence>
<dbReference type="AlphaFoldDB" id="A0A5C4N7X8"/>
<dbReference type="EMBL" id="VDFV01000050">
    <property type="protein sequence ID" value="TNC63489.1"/>
    <property type="molecule type" value="Genomic_DNA"/>
</dbReference>
<name>A0A5C4N7X8_9RHOB</name>
<evidence type="ECO:0000313" key="3">
    <source>
        <dbReference type="EMBL" id="TNC63489.1"/>
    </source>
</evidence>